<dbReference type="Proteomes" id="UP001164746">
    <property type="component" value="Chromosome 12"/>
</dbReference>
<organism evidence="11 12">
    <name type="scientific">Mya arenaria</name>
    <name type="common">Soft-shell clam</name>
    <dbReference type="NCBI Taxonomy" id="6604"/>
    <lineage>
        <taxon>Eukaryota</taxon>
        <taxon>Metazoa</taxon>
        <taxon>Spiralia</taxon>
        <taxon>Lophotrochozoa</taxon>
        <taxon>Mollusca</taxon>
        <taxon>Bivalvia</taxon>
        <taxon>Autobranchia</taxon>
        <taxon>Heteroconchia</taxon>
        <taxon>Euheterodonta</taxon>
        <taxon>Imparidentia</taxon>
        <taxon>Neoheterodontei</taxon>
        <taxon>Myida</taxon>
        <taxon>Myoidea</taxon>
        <taxon>Myidae</taxon>
        <taxon>Mya</taxon>
    </lineage>
</organism>
<sequence>MYGVLKQNMTCKGNLHEPTGPDKLKCFIIVVVMTLIIVGNVCCIVVFNHPRSKRFFMKRVRYMMTSLSCSDLGFGLLVCPSTIYSSLYHCWPFGDVFCRIEALLISALFHQSTLNMVLIAVDRYCIVHLRRYNTYMSSTRFLKLIISTWIVVFTCYSIVIFAGGQYYFDEFGINCEPFYKNEKVTLSVISIFYFLPSLIFVFCYMSIYRTACKRKVLTISGDDKHGRMVSANIRTSKYLAAITVGYFVAVSPWNMTTFIISAAKISVNVHVDFTMTWLSLSNSFWNCLIYGAMNRKFRRAAKQLACGFLVKSQTESTDKSTEDFSAVGDSTYSRYKQRSIQKVRNRYMETSVSDTSPQTVRHVKETVIM</sequence>
<keyword evidence="7" id="KW-0675">Receptor</keyword>
<dbReference type="EMBL" id="CP111023">
    <property type="protein sequence ID" value="WAR21888.1"/>
    <property type="molecule type" value="Genomic_DNA"/>
</dbReference>
<evidence type="ECO:0000256" key="8">
    <source>
        <dbReference type="ARBA" id="ARBA00023224"/>
    </source>
</evidence>
<proteinExistence type="predicted"/>
<evidence type="ECO:0000256" key="3">
    <source>
        <dbReference type="ARBA" id="ARBA00022692"/>
    </source>
</evidence>
<feature type="transmembrane region" description="Helical" evidence="9">
    <location>
        <begin position="141"/>
        <end position="164"/>
    </location>
</feature>
<dbReference type="PANTHER" id="PTHR24249">
    <property type="entry name" value="HISTAMINE RECEPTOR-RELATED G-PROTEIN COUPLED RECEPTOR"/>
    <property type="match status" value="1"/>
</dbReference>
<protein>
    <submittedName>
        <fullName evidence="11">GPR21-like protein</fullName>
    </submittedName>
</protein>
<dbReference type="SUPFAM" id="SSF81321">
    <property type="entry name" value="Family A G protein-coupled receptor-like"/>
    <property type="match status" value="1"/>
</dbReference>
<reference evidence="11" key="1">
    <citation type="submission" date="2022-11" db="EMBL/GenBank/DDBJ databases">
        <title>Centuries of genome instability and evolution in soft-shell clam transmissible cancer (bioRxiv).</title>
        <authorList>
            <person name="Hart S.F.M."/>
            <person name="Yonemitsu M.A."/>
            <person name="Giersch R.M."/>
            <person name="Beal B.F."/>
            <person name="Arriagada G."/>
            <person name="Davis B.W."/>
            <person name="Ostrander E.A."/>
            <person name="Goff S.P."/>
            <person name="Metzger M.J."/>
        </authorList>
    </citation>
    <scope>NUCLEOTIDE SEQUENCE</scope>
    <source>
        <strain evidence="11">MELC-2E11</strain>
        <tissue evidence="11">Siphon/mantle</tissue>
    </source>
</reference>
<dbReference type="PROSITE" id="PS50262">
    <property type="entry name" value="G_PROTEIN_RECEP_F1_2"/>
    <property type="match status" value="1"/>
</dbReference>
<evidence type="ECO:0000256" key="9">
    <source>
        <dbReference type="SAM" id="Phobius"/>
    </source>
</evidence>
<name>A0ABY7FI80_MYAAR</name>
<evidence type="ECO:0000256" key="4">
    <source>
        <dbReference type="ARBA" id="ARBA00022989"/>
    </source>
</evidence>
<keyword evidence="2" id="KW-1003">Cell membrane</keyword>
<keyword evidence="4 9" id="KW-1133">Transmembrane helix</keyword>
<evidence type="ECO:0000313" key="11">
    <source>
        <dbReference type="EMBL" id="WAR21888.1"/>
    </source>
</evidence>
<evidence type="ECO:0000313" key="12">
    <source>
        <dbReference type="Proteomes" id="UP001164746"/>
    </source>
</evidence>
<dbReference type="PANTHER" id="PTHR24249:SF424">
    <property type="entry name" value="G-PROTEIN COUPLED RECEPTORS FAMILY 1 PROFILE DOMAIN-CONTAINING PROTEIN"/>
    <property type="match status" value="1"/>
</dbReference>
<comment type="subcellular location">
    <subcellularLocation>
        <location evidence="1">Cell membrane</location>
        <topology evidence="1">Multi-pass membrane protein</topology>
    </subcellularLocation>
</comment>
<feature type="transmembrane region" description="Helical" evidence="9">
    <location>
        <begin position="60"/>
        <end position="83"/>
    </location>
</feature>
<evidence type="ECO:0000256" key="7">
    <source>
        <dbReference type="ARBA" id="ARBA00023170"/>
    </source>
</evidence>
<evidence type="ECO:0000256" key="6">
    <source>
        <dbReference type="ARBA" id="ARBA00023136"/>
    </source>
</evidence>
<evidence type="ECO:0000259" key="10">
    <source>
        <dbReference type="PROSITE" id="PS50262"/>
    </source>
</evidence>
<evidence type="ECO:0000256" key="5">
    <source>
        <dbReference type="ARBA" id="ARBA00023040"/>
    </source>
</evidence>
<gene>
    <name evidence="11" type="ORF">MAR_015862</name>
</gene>
<accession>A0ABY7FI80</accession>
<keyword evidence="12" id="KW-1185">Reference proteome</keyword>
<feature type="transmembrane region" description="Helical" evidence="9">
    <location>
        <begin position="238"/>
        <end position="263"/>
    </location>
</feature>
<keyword evidence="5" id="KW-0297">G-protein coupled receptor</keyword>
<feature type="transmembrane region" description="Helical" evidence="9">
    <location>
        <begin position="103"/>
        <end position="121"/>
    </location>
</feature>
<keyword evidence="8" id="KW-0807">Transducer</keyword>
<evidence type="ECO:0000256" key="1">
    <source>
        <dbReference type="ARBA" id="ARBA00004651"/>
    </source>
</evidence>
<dbReference type="PRINTS" id="PR00237">
    <property type="entry name" value="GPCRRHODOPSN"/>
</dbReference>
<dbReference type="InterPro" id="IPR017452">
    <property type="entry name" value="GPCR_Rhodpsn_7TM"/>
</dbReference>
<dbReference type="Gene3D" id="1.20.1070.10">
    <property type="entry name" value="Rhodopsin 7-helix transmembrane proteins"/>
    <property type="match status" value="1"/>
</dbReference>
<keyword evidence="3 9" id="KW-0812">Transmembrane</keyword>
<dbReference type="InterPro" id="IPR050569">
    <property type="entry name" value="TAAR"/>
</dbReference>
<keyword evidence="6 9" id="KW-0472">Membrane</keyword>
<feature type="transmembrane region" description="Helical" evidence="9">
    <location>
        <begin position="27"/>
        <end position="48"/>
    </location>
</feature>
<feature type="domain" description="G-protein coupled receptors family 1 profile" evidence="10">
    <location>
        <begin position="39"/>
        <end position="290"/>
    </location>
</feature>
<evidence type="ECO:0000256" key="2">
    <source>
        <dbReference type="ARBA" id="ARBA00022475"/>
    </source>
</evidence>
<dbReference type="Pfam" id="PF00001">
    <property type="entry name" value="7tm_1"/>
    <property type="match status" value="1"/>
</dbReference>
<feature type="transmembrane region" description="Helical" evidence="9">
    <location>
        <begin position="275"/>
        <end position="293"/>
    </location>
</feature>
<dbReference type="InterPro" id="IPR000276">
    <property type="entry name" value="GPCR_Rhodpsn"/>
</dbReference>
<feature type="transmembrane region" description="Helical" evidence="9">
    <location>
        <begin position="184"/>
        <end position="207"/>
    </location>
</feature>
<dbReference type="CDD" id="cd00637">
    <property type="entry name" value="7tm_classA_rhodopsin-like"/>
    <property type="match status" value="1"/>
</dbReference>